<dbReference type="Gene3D" id="3.40.800.20">
    <property type="entry name" value="Histone deacetylase domain"/>
    <property type="match status" value="1"/>
</dbReference>
<evidence type="ECO:0000259" key="1">
    <source>
        <dbReference type="Pfam" id="PF00850"/>
    </source>
</evidence>
<dbReference type="EMBL" id="UINC01011680">
    <property type="protein sequence ID" value="SVA51397.1"/>
    <property type="molecule type" value="Genomic_DNA"/>
</dbReference>
<proteinExistence type="predicted"/>
<dbReference type="InterPro" id="IPR037138">
    <property type="entry name" value="His_deacetylse_dom_sf"/>
</dbReference>
<dbReference type="InterPro" id="IPR023801">
    <property type="entry name" value="His_deacetylse_dom"/>
</dbReference>
<dbReference type="InterPro" id="IPR023696">
    <property type="entry name" value="Ureohydrolase_dom_sf"/>
</dbReference>
<name>A0A381WHH9_9ZZZZ</name>
<reference evidence="2" key="1">
    <citation type="submission" date="2018-05" db="EMBL/GenBank/DDBJ databases">
        <authorList>
            <person name="Lanie J.A."/>
            <person name="Ng W.-L."/>
            <person name="Kazmierczak K.M."/>
            <person name="Andrzejewski T.M."/>
            <person name="Davidsen T.M."/>
            <person name="Wayne K.J."/>
            <person name="Tettelin H."/>
            <person name="Glass J.I."/>
            <person name="Rusch D."/>
            <person name="Podicherti R."/>
            <person name="Tsui H.-C.T."/>
            <person name="Winkler M.E."/>
        </authorList>
    </citation>
    <scope>NUCLEOTIDE SEQUENCE</scope>
</reference>
<dbReference type="AlphaFoldDB" id="A0A381WHH9"/>
<dbReference type="Pfam" id="PF00850">
    <property type="entry name" value="Hist_deacetyl"/>
    <property type="match status" value="1"/>
</dbReference>
<protein>
    <recommendedName>
        <fullName evidence="1">Histone deacetylase domain-containing protein</fullName>
    </recommendedName>
</protein>
<dbReference type="SUPFAM" id="SSF52768">
    <property type="entry name" value="Arginase/deacetylase"/>
    <property type="match status" value="1"/>
</dbReference>
<gene>
    <name evidence="2" type="ORF">METZ01_LOCUS104251</name>
</gene>
<evidence type="ECO:0000313" key="2">
    <source>
        <dbReference type="EMBL" id="SVA51397.1"/>
    </source>
</evidence>
<accession>A0A381WHH9</accession>
<organism evidence="2">
    <name type="scientific">marine metagenome</name>
    <dbReference type="NCBI Taxonomy" id="408172"/>
    <lineage>
        <taxon>unclassified sequences</taxon>
        <taxon>metagenomes</taxon>
        <taxon>ecological metagenomes</taxon>
    </lineage>
</organism>
<feature type="non-terminal residue" evidence="2">
    <location>
        <position position="107"/>
    </location>
</feature>
<feature type="domain" description="Histone deacetylase" evidence="1">
    <location>
        <begin position="29"/>
        <end position="107"/>
    </location>
</feature>
<sequence length="107" mass="12056">MATGFLWHEKYMWHDTGSGAAANIEPDEHFENPDTKRRMKNLLDLSGLTDELVRLDPRMATEDELRRFHTDDYINRIRELSDAFGGSAGPNTPFGKGSYEIAKLAAG</sequence>